<accession>A0A9W6JZE4</accession>
<proteinExistence type="predicted"/>
<protein>
    <recommendedName>
        <fullName evidence="1">SGNH hydrolase-type esterase domain-containing protein</fullName>
    </recommendedName>
</protein>
<dbReference type="EMBL" id="BSFM01000017">
    <property type="protein sequence ID" value="GLK86077.1"/>
    <property type="molecule type" value="Genomic_DNA"/>
</dbReference>
<evidence type="ECO:0000313" key="3">
    <source>
        <dbReference type="Proteomes" id="UP001143330"/>
    </source>
</evidence>
<reference evidence="2" key="1">
    <citation type="journal article" date="2014" name="Int. J. Syst. Evol. Microbiol.">
        <title>Complete genome sequence of Corynebacterium casei LMG S-19264T (=DSM 44701T), isolated from a smear-ripened cheese.</title>
        <authorList>
            <consortium name="US DOE Joint Genome Institute (JGI-PGF)"/>
            <person name="Walter F."/>
            <person name="Albersmeier A."/>
            <person name="Kalinowski J."/>
            <person name="Ruckert C."/>
        </authorList>
    </citation>
    <scope>NUCLEOTIDE SEQUENCE</scope>
    <source>
        <strain evidence="2">VKM B-2789</strain>
    </source>
</reference>
<reference evidence="2" key="2">
    <citation type="submission" date="2023-01" db="EMBL/GenBank/DDBJ databases">
        <authorList>
            <person name="Sun Q."/>
            <person name="Evtushenko L."/>
        </authorList>
    </citation>
    <scope>NUCLEOTIDE SEQUENCE</scope>
    <source>
        <strain evidence="2">VKM B-2789</strain>
    </source>
</reference>
<organism evidence="2 3">
    <name type="scientific">Ancylobacter defluvii</name>
    <dbReference type="NCBI Taxonomy" id="1282440"/>
    <lineage>
        <taxon>Bacteria</taxon>
        <taxon>Pseudomonadati</taxon>
        <taxon>Pseudomonadota</taxon>
        <taxon>Alphaproteobacteria</taxon>
        <taxon>Hyphomicrobiales</taxon>
        <taxon>Xanthobacteraceae</taxon>
        <taxon>Ancylobacter</taxon>
    </lineage>
</organism>
<name>A0A9W6JZE4_9HYPH</name>
<dbReference type="AlphaFoldDB" id="A0A9W6JZE4"/>
<dbReference type="Gene3D" id="3.40.50.1110">
    <property type="entry name" value="SGNH hydrolase"/>
    <property type="match status" value="1"/>
</dbReference>
<dbReference type="Pfam" id="PF13472">
    <property type="entry name" value="Lipase_GDSL_2"/>
    <property type="match status" value="1"/>
</dbReference>
<evidence type="ECO:0000313" key="2">
    <source>
        <dbReference type="EMBL" id="GLK86077.1"/>
    </source>
</evidence>
<evidence type="ECO:0000259" key="1">
    <source>
        <dbReference type="Pfam" id="PF13472"/>
    </source>
</evidence>
<dbReference type="Proteomes" id="UP001143330">
    <property type="component" value="Unassembled WGS sequence"/>
</dbReference>
<comment type="caution">
    <text evidence="2">The sequence shown here is derived from an EMBL/GenBank/DDBJ whole genome shotgun (WGS) entry which is preliminary data.</text>
</comment>
<sequence>MKILVVGGSNSVMKPGYLDHVHASLKQNGIKAPAFKNLSVGTNNCLIGLENIRLFDGLDKFDKIIIEFAVNDLSLIASDAFETWQCAYEGLLRHVLRQAPRIQVYNLILGRRPERTRALTERIRTGMHEIVGHYKDHYDIRIVDFDQHLRDSLQNDQKRIEQHYRDGVHYGLDTGAPILGRYLAQHLLAEPLPATSSWPASLCAASFDRAEFCVLPEVSTDLETHEFKNTRFCKKAIEMRVGERLTVDLPGPLICLSFLATVASRPLLVEEEGEAPILLYTSHVGLEKTPEKFIIKNFAFEWKKWSSIERKGRRTVTFSAVERADISGFQPYLVNRYNMVPGWDEGRGPYLSNLLYLPQQ</sequence>
<dbReference type="InterPro" id="IPR013830">
    <property type="entry name" value="SGNH_hydro"/>
</dbReference>
<gene>
    <name evidence="2" type="ORF">GCM10017653_41470</name>
</gene>
<dbReference type="CDD" id="cd00229">
    <property type="entry name" value="SGNH_hydrolase"/>
    <property type="match status" value="1"/>
</dbReference>
<dbReference type="InterPro" id="IPR036514">
    <property type="entry name" value="SGNH_hydro_sf"/>
</dbReference>
<keyword evidence="3" id="KW-1185">Reference proteome</keyword>
<feature type="domain" description="SGNH hydrolase-type esterase" evidence="1">
    <location>
        <begin position="19"/>
        <end position="169"/>
    </location>
</feature>
<dbReference type="SUPFAM" id="SSF52266">
    <property type="entry name" value="SGNH hydrolase"/>
    <property type="match status" value="1"/>
</dbReference>
<dbReference type="RefSeq" id="WP_213360162.1">
    <property type="nucleotide sequence ID" value="NZ_BSFM01000017.1"/>
</dbReference>
<dbReference type="GO" id="GO:0016788">
    <property type="term" value="F:hydrolase activity, acting on ester bonds"/>
    <property type="evidence" value="ECO:0007669"/>
    <property type="project" value="UniProtKB-ARBA"/>
</dbReference>